<dbReference type="InterPro" id="IPR041414">
    <property type="entry name" value="Raco-like_middle"/>
</dbReference>
<sequence length="552" mass="61223">MKEWSRKVYVELPRPCEEDHRSMQKRLLAALRDCGSFYTGDSQSVFSHVVRDEADIRIRPAVLNDCLAICEQADWQVTASLGFDGRVWELLALEPGDTAAQHYGLCADLGSTTIIMELVDLNTGETLASESVFNPQIAYGDDILTRIFYTKDHPERRRELQEATAKGFRKLMVQLSKETGVDTRKCNILTVAGNTTMMHFLLGLDAFGVFQSPYAVQTLEPEVCRGAELGIPVQGFVYLCPAMENYLGGDIISGMLATGLPDREEISVFLDVGTNGELVVGNQEFLLAGAGAAGPALEGGSVRTGMRAENGAVDSVTTENGRLKAHVIGETEAKGICGSGIVDLLAELYLNGWIDLRGRFQEAEIRTEESRDEDEKEKLRIPGLKKLPMRDAASEKDMEYAIEYAQGLYFYQSDIDEFIRTKAAAMTMVEYMMNLIGLGMEDVGRFYVAGAFGTHIDKESAVTIGMYPDIDRDKIISPGNTSLQGAKKLLLDRSLTEKAEEIIERMQYVQFGAVEEFIELMRAAQAIPHTDLQRFPTVERRLLERQAAKAEK</sequence>
<dbReference type="PANTHER" id="PTHR42895:SF1">
    <property type="entry name" value="IRON-SULFUR CLUSTER PROTEIN"/>
    <property type="match status" value="1"/>
</dbReference>
<dbReference type="InterPro" id="IPR040506">
    <property type="entry name" value="RACo_linker"/>
</dbReference>
<feature type="domain" description="RACo C-terminal" evidence="1">
    <location>
        <begin position="265"/>
        <end position="538"/>
    </location>
</feature>
<proteinExistence type="predicted"/>
<name>A0ABV1FF66_9FIRM</name>
<dbReference type="Gene3D" id="3.10.20.880">
    <property type="match status" value="1"/>
</dbReference>
<organism evidence="4 5">
    <name type="scientific">Laedolimicola intestinihominis</name>
    <dbReference type="NCBI Taxonomy" id="3133166"/>
    <lineage>
        <taxon>Bacteria</taxon>
        <taxon>Bacillati</taxon>
        <taxon>Bacillota</taxon>
        <taxon>Clostridia</taxon>
        <taxon>Lachnospirales</taxon>
        <taxon>Lachnospiraceae</taxon>
        <taxon>Laedolimicola</taxon>
    </lineage>
</organism>
<reference evidence="4 5" key="1">
    <citation type="submission" date="2024-03" db="EMBL/GenBank/DDBJ databases">
        <title>Human intestinal bacterial collection.</title>
        <authorList>
            <person name="Pauvert C."/>
            <person name="Hitch T.C.A."/>
            <person name="Clavel T."/>
        </authorList>
    </citation>
    <scope>NUCLEOTIDE SEQUENCE [LARGE SCALE GENOMIC DNA]</scope>
    <source>
        <strain evidence="4 5">CLA-AA-H132</strain>
    </source>
</reference>
<keyword evidence="5" id="KW-1185">Reference proteome</keyword>
<dbReference type="EMBL" id="JBBMFE010000004">
    <property type="protein sequence ID" value="MEQ2472020.1"/>
    <property type="molecule type" value="Genomic_DNA"/>
</dbReference>
<dbReference type="InterPro" id="IPR042259">
    <property type="entry name" value="Raco-like_middle_sf"/>
</dbReference>
<dbReference type="Pfam" id="PF17650">
    <property type="entry name" value="RACo_linker"/>
    <property type="match status" value="1"/>
</dbReference>
<feature type="domain" description="RACo linker region" evidence="2">
    <location>
        <begin position="6"/>
        <end position="99"/>
    </location>
</feature>
<gene>
    <name evidence="4" type="ORF">WMO29_05885</name>
</gene>
<dbReference type="PANTHER" id="PTHR42895">
    <property type="entry name" value="IRON-SULFUR CLUSTER-BINDING PROTEIN-RELATED"/>
    <property type="match status" value="1"/>
</dbReference>
<dbReference type="Pfam" id="PF14574">
    <property type="entry name" value="RACo_C_ter"/>
    <property type="match status" value="1"/>
</dbReference>
<dbReference type="InterPro" id="IPR027980">
    <property type="entry name" value="RACo_C"/>
</dbReference>
<feature type="domain" description="RACo-like middle region" evidence="3">
    <location>
        <begin position="103"/>
        <end position="260"/>
    </location>
</feature>
<dbReference type="InterPro" id="IPR052911">
    <property type="entry name" value="Corrinoid_activation_enz"/>
</dbReference>
<protein>
    <submittedName>
        <fullName evidence="4">ASKHA domain-containing protein</fullName>
    </submittedName>
</protein>
<evidence type="ECO:0000259" key="3">
    <source>
        <dbReference type="Pfam" id="PF17651"/>
    </source>
</evidence>
<dbReference type="RefSeq" id="WP_178038716.1">
    <property type="nucleotide sequence ID" value="NZ_JBBMFE010000004.1"/>
</dbReference>
<evidence type="ECO:0000259" key="1">
    <source>
        <dbReference type="Pfam" id="PF14574"/>
    </source>
</evidence>
<evidence type="ECO:0000313" key="5">
    <source>
        <dbReference type="Proteomes" id="UP001438008"/>
    </source>
</evidence>
<dbReference type="Pfam" id="PF17651">
    <property type="entry name" value="Raco_middle"/>
    <property type="match status" value="1"/>
</dbReference>
<dbReference type="Proteomes" id="UP001438008">
    <property type="component" value="Unassembled WGS sequence"/>
</dbReference>
<comment type="caution">
    <text evidence="4">The sequence shown here is derived from an EMBL/GenBank/DDBJ whole genome shotgun (WGS) entry which is preliminary data.</text>
</comment>
<evidence type="ECO:0000313" key="4">
    <source>
        <dbReference type="EMBL" id="MEQ2472020.1"/>
    </source>
</evidence>
<evidence type="ECO:0000259" key="2">
    <source>
        <dbReference type="Pfam" id="PF17650"/>
    </source>
</evidence>
<dbReference type="Gene3D" id="3.30.420.480">
    <property type="entry name" value="Domain of unknown function (DUF4445)"/>
    <property type="match status" value="1"/>
</dbReference>
<accession>A0ABV1FF66</accession>